<comment type="function">
    <text evidence="8">With S4 and S12 plays an important role in translational accuracy.</text>
</comment>
<evidence type="ECO:0000259" key="11">
    <source>
        <dbReference type="PROSITE" id="PS50881"/>
    </source>
</evidence>
<dbReference type="GO" id="GO:0019843">
    <property type="term" value="F:rRNA binding"/>
    <property type="evidence" value="ECO:0007669"/>
    <property type="project" value="UniProtKB-UniRule"/>
</dbReference>
<accession>A0A7C1JRF6</accession>
<dbReference type="InterPro" id="IPR000851">
    <property type="entry name" value="Ribosomal_uS5"/>
</dbReference>
<evidence type="ECO:0000256" key="8">
    <source>
        <dbReference type="HAMAP-Rule" id="MF_01307"/>
    </source>
</evidence>
<dbReference type="OMA" id="GIKDVWT"/>
<evidence type="ECO:0000256" key="9">
    <source>
        <dbReference type="RuleBase" id="RU003823"/>
    </source>
</evidence>
<dbReference type="PROSITE" id="PS00585">
    <property type="entry name" value="RIBOSOMAL_S5"/>
    <property type="match status" value="1"/>
</dbReference>
<sequence length="186" mass="20408">MAKKEKKSKEREKEREERREELDERVVHLTRTAKVVKGGRRFAFRAVVVVGDRQGRVGVGIGKAREVPDAIRKASERAKKEMVRVPRLGGTIPHEVTMKFGAGKVLLKPASPGTGVIAGGGVRAVVEAAGISDILSKSLGSDNILNVVQATFSALKELQDFREEAAYRGVKPSHLAPFWYKEELHG</sequence>
<dbReference type="Gene3D" id="3.30.230.10">
    <property type="match status" value="1"/>
</dbReference>
<name>A0A7C1JRF6_9CHLR</name>
<evidence type="ECO:0000313" key="12">
    <source>
        <dbReference type="EMBL" id="HDX30527.1"/>
    </source>
</evidence>
<evidence type="ECO:0000256" key="1">
    <source>
        <dbReference type="ARBA" id="ARBA00008945"/>
    </source>
</evidence>
<organism evidence="12">
    <name type="scientific">Caldilinea aerophila</name>
    <dbReference type="NCBI Taxonomy" id="133453"/>
    <lineage>
        <taxon>Bacteria</taxon>
        <taxon>Bacillati</taxon>
        <taxon>Chloroflexota</taxon>
        <taxon>Caldilineae</taxon>
        <taxon>Caldilineales</taxon>
        <taxon>Caldilineaceae</taxon>
        <taxon>Caldilinea</taxon>
    </lineage>
</organism>
<dbReference type="InterPro" id="IPR014721">
    <property type="entry name" value="Ribsml_uS5_D2-typ_fold_subgr"/>
</dbReference>
<dbReference type="PROSITE" id="PS50881">
    <property type="entry name" value="S5_DSRBD"/>
    <property type="match status" value="1"/>
</dbReference>
<keyword evidence="4 8" id="KW-0689">Ribosomal protein</keyword>
<dbReference type="Gene3D" id="3.30.160.20">
    <property type="match status" value="1"/>
</dbReference>
<dbReference type="EMBL" id="DSMG01000041">
    <property type="protein sequence ID" value="HDX30527.1"/>
    <property type="molecule type" value="Genomic_DNA"/>
</dbReference>
<gene>
    <name evidence="8" type="primary">rpsE</name>
    <name evidence="12" type="ORF">ENQ20_03425</name>
</gene>
<dbReference type="FunFam" id="3.30.160.20:FF:000001">
    <property type="entry name" value="30S ribosomal protein S5"/>
    <property type="match status" value="1"/>
</dbReference>
<dbReference type="InterPro" id="IPR013810">
    <property type="entry name" value="Ribosomal_uS5_N"/>
</dbReference>
<dbReference type="GO" id="GO:0003735">
    <property type="term" value="F:structural constituent of ribosome"/>
    <property type="evidence" value="ECO:0007669"/>
    <property type="project" value="UniProtKB-UniRule"/>
</dbReference>
<dbReference type="AlphaFoldDB" id="A0A7C1JRF6"/>
<keyword evidence="3 8" id="KW-0694">RNA-binding</keyword>
<proteinExistence type="inferred from homology"/>
<keyword evidence="5 8" id="KW-0687">Ribonucleoprotein</keyword>
<comment type="domain">
    <text evidence="8">The N-terminal domain interacts with the head of the 30S subunit; the C-terminal domain interacts with the body and contacts protein S4. The interaction surface between S4 and S5 is involved in control of translational fidelity.</text>
</comment>
<evidence type="ECO:0000256" key="3">
    <source>
        <dbReference type="ARBA" id="ARBA00022884"/>
    </source>
</evidence>
<dbReference type="GO" id="GO:0005737">
    <property type="term" value="C:cytoplasm"/>
    <property type="evidence" value="ECO:0007669"/>
    <property type="project" value="UniProtKB-ARBA"/>
</dbReference>
<dbReference type="GO" id="GO:0006412">
    <property type="term" value="P:translation"/>
    <property type="evidence" value="ECO:0007669"/>
    <property type="project" value="UniProtKB-UniRule"/>
</dbReference>
<evidence type="ECO:0000256" key="5">
    <source>
        <dbReference type="ARBA" id="ARBA00023274"/>
    </source>
</evidence>
<dbReference type="NCBIfam" id="TIGR01021">
    <property type="entry name" value="rpsE_bact"/>
    <property type="match status" value="1"/>
</dbReference>
<evidence type="ECO:0000256" key="2">
    <source>
        <dbReference type="ARBA" id="ARBA00022730"/>
    </source>
</evidence>
<evidence type="ECO:0000256" key="10">
    <source>
        <dbReference type="SAM" id="MobiDB-lite"/>
    </source>
</evidence>
<dbReference type="SUPFAM" id="SSF54211">
    <property type="entry name" value="Ribosomal protein S5 domain 2-like"/>
    <property type="match status" value="1"/>
</dbReference>
<reference evidence="12" key="1">
    <citation type="journal article" date="2020" name="mSystems">
        <title>Genome- and Community-Level Interaction Insights into Carbon Utilization and Element Cycling Functions of Hydrothermarchaeota in Hydrothermal Sediment.</title>
        <authorList>
            <person name="Zhou Z."/>
            <person name="Liu Y."/>
            <person name="Xu W."/>
            <person name="Pan J."/>
            <person name="Luo Z.H."/>
            <person name="Li M."/>
        </authorList>
    </citation>
    <scope>NUCLEOTIDE SEQUENCE [LARGE SCALE GENOMIC DNA]</scope>
    <source>
        <strain evidence="12">SpSt-289</strain>
    </source>
</reference>
<dbReference type="FunFam" id="3.30.230.10:FF:000002">
    <property type="entry name" value="30S ribosomal protein S5"/>
    <property type="match status" value="1"/>
</dbReference>
<feature type="region of interest" description="Disordered" evidence="10">
    <location>
        <begin position="1"/>
        <end position="22"/>
    </location>
</feature>
<comment type="subunit">
    <text evidence="7 8">Part of the 30S ribosomal subunit. Contacts proteins S4 and S8.</text>
</comment>
<dbReference type="GO" id="GO:0015935">
    <property type="term" value="C:small ribosomal subunit"/>
    <property type="evidence" value="ECO:0007669"/>
    <property type="project" value="InterPro"/>
</dbReference>
<comment type="function">
    <text evidence="8">Located at the back of the 30S subunit body where it stabilizes the conformation of the head with respect to the body.</text>
</comment>
<dbReference type="GO" id="GO:0042254">
    <property type="term" value="P:ribosome biogenesis"/>
    <property type="evidence" value="ECO:0007669"/>
    <property type="project" value="UniProtKB-ARBA"/>
</dbReference>
<feature type="compositionally biased region" description="Basic and acidic residues" evidence="10">
    <location>
        <begin position="7"/>
        <end position="22"/>
    </location>
</feature>
<dbReference type="Pfam" id="PF03719">
    <property type="entry name" value="Ribosomal_S5_C"/>
    <property type="match status" value="1"/>
</dbReference>
<dbReference type="HAMAP" id="MF_01307_B">
    <property type="entry name" value="Ribosomal_uS5_B"/>
    <property type="match status" value="1"/>
</dbReference>
<feature type="domain" description="S5 DRBM" evidence="11">
    <location>
        <begin position="22"/>
        <end position="85"/>
    </location>
</feature>
<dbReference type="InterPro" id="IPR018192">
    <property type="entry name" value="Ribosomal_uS5_N_CS"/>
</dbReference>
<dbReference type="SUPFAM" id="SSF54768">
    <property type="entry name" value="dsRNA-binding domain-like"/>
    <property type="match status" value="1"/>
</dbReference>
<dbReference type="PANTHER" id="PTHR48277:SF1">
    <property type="entry name" value="MITOCHONDRIAL RIBOSOMAL PROTEIN S5"/>
    <property type="match status" value="1"/>
</dbReference>
<dbReference type="InterPro" id="IPR005712">
    <property type="entry name" value="Ribosomal_uS5_bac-type"/>
</dbReference>
<dbReference type="InterPro" id="IPR020568">
    <property type="entry name" value="Ribosomal_Su5_D2-typ_SF"/>
</dbReference>
<comment type="similarity">
    <text evidence="1 8 9">Belongs to the universal ribosomal protein uS5 family.</text>
</comment>
<protein>
    <recommendedName>
        <fullName evidence="6 8">Small ribosomal subunit protein uS5</fullName>
    </recommendedName>
</protein>
<evidence type="ECO:0000256" key="4">
    <source>
        <dbReference type="ARBA" id="ARBA00022980"/>
    </source>
</evidence>
<dbReference type="Pfam" id="PF00333">
    <property type="entry name" value="Ribosomal_S5"/>
    <property type="match status" value="1"/>
</dbReference>
<keyword evidence="2 8" id="KW-0699">rRNA-binding</keyword>
<dbReference type="InterPro" id="IPR005324">
    <property type="entry name" value="Ribosomal_uS5_C"/>
</dbReference>
<evidence type="ECO:0000256" key="7">
    <source>
        <dbReference type="ARBA" id="ARBA00062000"/>
    </source>
</evidence>
<evidence type="ECO:0000256" key="6">
    <source>
        <dbReference type="ARBA" id="ARBA00035255"/>
    </source>
</evidence>
<dbReference type="PANTHER" id="PTHR48277">
    <property type="entry name" value="MITOCHONDRIAL RIBOSOMAL PROTEIN S5"/>
    <property type="match status" value="1"/>
</dbReference>
<comment type="caution">
    <text evidence="12">The sequence shown here is derived from an EMBL/GenBank/DDBJ whole genome shotgun (WGS) entry which is preliminary data.</text>
</comment>